<dbReference type="InterPro" id="IPR017850">
    <property type="entry name" value="Alkaline_phosphatase_core_sf"/>
</dbReference>
<dbReference type="Pfam" id="PF00884">
    <property type="entry name" value="Sulfatase"/>
    <property type="match status" value="1"/>
</dbReference>
<accession>A0A7V2SZL2</accession>
<feature type="transmembrane region" description="Helical" evidence="9">
    <location>
        <begin position="134"/>
        <end position="160"/>
    </location>
</feature>
<dbReference type="SUPFAM" id="SSF53649">
    <property type="entry name" value="Alkaline phosphatase-like"/>
    <property type="match status" value="1"/>
</dbReference>
<evidence type="ECO:0000256" key="1">
    <source>
        <dbReference type="ARBA" id="ARBA00004651"/>
    </source>
</evidence>
<evidence type="ECO:0000256" key="7">
    <source>
        <dbReference type="PIRSR" id="PIRSR005091-2"/>
    </source>
</evidence>
<keyword evidence="5 9" id="KW-0472">Membrane</keyword>
<keyword evidence="7" id="KW-0464">Manganese</keyword>
<feature type="domain" description="Sulfatase N-terminal" evidence="10">
    <location>
        <begin position="285"/>
        <end position="557"/>
    </location>
</feature>
<comment type="caution">
    <text evidence="11">The sequence shown here is derived from an EMBL/GenBank/DDBJ whole genome shotgun (WGS) entry which is preliminary data.</text>
</comment>
<organism evidence="11">
    <name type="scientific">Leucothrix mucor</name>
    <dbReference type="NCBI Taxonomy" id="45248"/>
    <lineage>
        <taxon>Bacteria</taxon>
        <taxon>Pseudomonadati</taxon>
        <taxon>Pseudomonadota</taxon>
        <taxon>Gammaproteobacteria</taxon>
        <taxon>Thiotrichales</taxon>
        <taxon>Thiotrichaceae</taxon>
        <taxon>Leucothrix</taxon>
    </lineage>
</organism>
<evidence type="ECO:0000256" key="8">
    <source>
        <dbReference type="PIRSR" id="PIRSR005091-3"/>
    </source>
</evidence>
<dbReference type="InterPro" id="IPR012160">
    <property type="entry name" value="LtaS-like"/>
</dbReference>
<gene>
    <name evidence="11" type="ORF">ENJ51_04330</name>
</gene>
<name>A0A7V2SZL2_LEUMU</name>
<dbReference type="PANTHER" id="PTHR47371">
    <property type="entry name" value="LIPOTEICHOIC ACID SYNTHASE"/>
    <property type="match status" value="1"/>
</dbReference>
<feature type="binding site" evidence="8">
    <location>
        <position position="293"/>
    </location>
    <ligand>
        <name>Mn(2+)</name>
        <dbReference type="ChEBI" id="CHEBI:29035"/>
    </ligand>
</feature>
<feature type="transmembrane region" description="Helical" evidence="9">
    <location>
        <begin position="91"/>
        <end position="114"/>
    </location>
</feature>
<evidence type="ECO:0000256" key="5">
    <source>
        <dbReference type="ARBA" id="ARBA00023136"/>
    </source>
</evidence>
<sequence length="651" mass="74622">MPQQRCTPSLWSPLNKLFIIYLGLITVFFLGRLGLFLFYFQRIIHSNTEYGWSFLYGLRMDTMVASLFLLIPAILLLLLPSALKSVANITLRLYLLFIFLLAIYIENATFPFFAEFDVRPNALFINYLEYPKEVLGNIWASYKLEIFISSIMLIAFAVWFWRKSKYFFIQVYDISITKRALLFLPVFILLFIGVRSSFQHRPANISDATYTNSHLVNEITKNSLYAIGYAYYSQSNNSFDMKRYGKMPIEEAYQRMGKLLDIDPKRCKTPFARIVPSTFQRDNPKNLVIFIQESLGAQFVGALGDQRGITPNLDRLSQQGLWFNQLYSNGTRSIRGLAGLSAGFLPVPGKGVLKRNKAQQGFFTVAQLLKPYGYHSVFIYGGEKRFDNMASWYYGNGFDDIIDESKFTNPTFHGIWGVSDEDLVKRANQEFKGFYTKQQPFVSVMFSTSNHTPFEYPEGRIEPVAGVKKNSVENAIKYADYSIGLFIDAAKKEAYYKDTIFVIASDHNVRVYGDNLLPFEMFKIMGVILGEGVESKQINRLTMQPDLLATALDLIGIDNLRYPILGHSIYQDHKKDMSLMKFHQMYGLRVGNEIAIIQPEKEPITMKIQNGKLVETAHNNELEKDTLGFIIGINALYQEKLFRPISEADCN</sequence>
<feature type="transmembrane region" description="Helical" evidence="9">
    <location>
        <begin position="180"/>
        <end position="198"/>
    </location>
</feature>
<dbReference type="GO" id="GO:0046872">
    <property type="term" value="F:metal ion binding"/>
    <property type="evidence" value="ECO:0007669"/>
    <property type="project" value="UniProtKB-KW"/>
</dbReference>
<keyword evidence="2" id="KW-1003">Cell membrane</keyword>
<keyword evidence="4 9" id="KW-1133">Transmembrane helix</keyword>
<evidence type="ECO:0000256" key="9">
    <source>
        <dbReference type="SAM" id="Phobius"/>
    </source>
</evidence>
<feature type="transmembrane region" description="Helical" evidence="9">
    <location>
        <begin position="60"/>
        <end position="79"/>
    </location>
</feature>
<feature type="active site" evidence="6">
    <location>
        <position position="333"/>
    </location>
</feature>
<feature type="binding site" evidence="8">
    <location>
        <position position="506"/>
    </location>
    <ligand>
        <name>Mn(2+)</name>
        <dbReference type="ChEBI" id="CHEBI:29035"/>
    </ligand>
</feature>
<dbReference type="PANTHER" id="PTHR47371:SF3">
    <property type="entry name" value="PHOSPHOGLYCEROL TRANSFERASE I"/>
    <property type="match status" value="1"/>
</dbReference>
<dbReference type="Proteomes" id="UP000885750">
    <property type="component" value="Unassembled WGS sequence"/>
</dbReference>
<keyword evidence="7" id="KW-0479">Metal-binding</keyword>
<dbReference type="PIRSF" id="PIRSF005091">
    <property type="entry name" value="Mmb_sulf_HI1246"/>
    <property type="match status" value="1"/>
</dbReference>
<dbReference type="EMBL" id="DRMS01000169">
    <property type="protein sequence ID" value="HFC92020.1"/>
    <property type="molecule type" value="Genomic_DNA"/>
</dbReference>
<feature type="binding site" evidence="8">
    <location>
        <position position="507"/>
    </location>
    <ligand>
        <name>Mn(2+)</name>
        <dbReference type="ChEBI" id="CHEBI:29035"/>
    </ligand>
</feature>
<evidence type="ECO:0000259" key="10">
    <source>
        <dbReference type="Pfam" id="PF00884"/>
    </source>
</evidence>
<dbReference type="InterPro" id="IPR050448">
    <property type="entry name" value="OpgB/LTA_synthase_biosynth"/>
</dbReference>
<protein>
    <submittedName>
        <fullName evidence="11">Alkaline phosphatase family protein</fullName>
    </submittedName>
</protein>
<proteinExistence type="predicted"/>
<evidence type="ECO:0000313" key="11">
    <source>
        <dbReference type="EMBL" id="HFC92020.1"/>
    </source>
</evidence>
<dbReference type="GO" id="GO:0005886">
    <property type="term" value="C:plasma membrane"/>
    <property type="evidence" value="ECO:0007669"/>
    <property type="project" value="UniProtKB-SubCell"/>
</dbReference>
<evidence type="ECO:0000256" key="4">
    <source>
        <dbReference type="ARBA" id="ARBA00022989"/>
    </source>
</evidence>
<dbReference type="Gene3D" id="3.30.1120.80">
    <property type="match status" value="1"/>
</dbReference>
<dbReference type="Gene3D" id="3.40.720.10">
    <property type="entry name" value="Alkaline Phosphatase, subunit A"/>
    <property type="match status" value="1"/>
</dbReference>
<feature type="transmembrane region" description="Helical" evidence="9">
    <location>
        <begin position="18"/>
        <end position="40"/>
    </location>
</feature>
<dbReference type="AlphaFoldDB" id="A0A7V2SZL2"/>
<dbReference type="InterPro" id="IPR000917">
    <property type="entry name" value="Sulfatase_N"/>
</dbReference>
<feature type="binding site" evidence="7">
    <location>
        <position position="451"/>
    </location>
    <ligand>
        <name>substrate</name>
    </ligand>
</feature>
<evidence type="ECO:0000256" key="3">
    <source>
        <dbReference type="ARBA" id="ARBA00022692"/>
    </source>
</evidence>
<comment type="subcellular location">
    <subcellularLocation>
        <location evidence="1">Cell membrane</location>
        <topology evidence="1">Multi-pass membrane protein</topology>
    </subcellularLocation>
</comment>
<reference evidence="11" key="1">
    <citation type="journal article" date="2020" name="mSystems">
        <title>Genome- and Community-Level Interaction Insights into Carbon Utilization and Element Cycling Functions of Hydrothermarchaeota in Hydrothermal Sediment.</title>
        <authorList>
            <person name="Zhou Z."/>
            <person name="Liu Y."/>
            <person name="Xu W."/>
            <person name="Pan J."/>
            <person name="Luo Z.H."/>
            <person name="Li M."/>
        </authorList>
    </citation>
    <scope>NUCLEOTIDE SEQUENCE [LARGE SCALE GENOMIC DNA]</scope>
    <source>
        <strain evidence="11">HyVt-493</strain>
    </source>
</reference>
<keyword evidence="3 9" id="KW-0812">Transmembrane</keyword>
<dbReference type="CDD" id="cd16015">
    <property type="entry name" value="LTA_synthase"/>
    <property type="match status" value="1"/>
</dbReference>
<evidence type="ECO:0000256" key="2">
    <source>
        <dbReference type="ARBA" id="ARBA00022475"/>
    </source>
</evidence>
<evidence type="ECO:0000256" key="6">
    <source>
        <dbReference type="PIRSR" id="PIRSR005091-1"/>
    </source>
</evidence>